<evidence type="ECO:0000313" key="1">
    <source>
        <dbReference type="EMBL" id="CAC5405357.1"/>
    </source>
</evidence>
<protein>
    <submittedName>
        <fullName evidence="1">Uncharacterized protein</fullName>
    </submittedName>
</protein>
<dbReference type="InterPro" id="IPR013762">
    <property type="entry name" value="Integrase-like_cat_sf"/>
</dbReference>
<dbReference type="OrthoDB" id="6149526at2759"/>
<dbReference type="GO" id="GO:0015074">
    <property type="term" value="P:DNA integration"/>
    <property type="evidence" value="ECO:0007669"/>
    <property type="project" value="InterPro"/>
</dbReference>
<dbReference type="Proteomes" id="UP000507470">
    <property type="component" value="Unassembled WGS sequence"/>
</dbReference>
<accession>A0A6J8DCJ1</accession>
<sequence>MPPQQPFLPQQLLFPQQPILPPQQVGMPYVPLQPSEQQVPGQGCVQPVQPTARNTVQNDELKTLRRNYIRALNACNSNSSTYNHKTLNECKKTYKLKERYLKRQYMKQEGDMLSVIRKTNPKLFYAKFKPKKKTLKSNLKLDDFYKHFKNLGLDSDNESTEESYNPSELNTHSLRIGSATQSFLDGLDKNSIKMKGRWKSAAYKGYIRTNLL</sequence>
<dbReference type="SUPFAM" id="SSF81995">
    <property type="entry name" value="beta-sandwich domain of Sec23/24"/>
    <property type="match status" value="1"/>
</dbReference>
<proteinExistence type="predicted"/>
<dbReference type="EMBL" id="CACVKT020007119">
    <property type="protein sequence ID" value="CAC5405357.1"/>
    <property type="molecule type" value="Genomic_DNA"/>
</dbReference>
<reference evidence="1 2" key="1">
    <citation type="submission" date="2020-06" db="EMBL/GenBank/DDBJ databases">
        <authorList>
            <person name="Li R."/>
            <person name="Bekaert M."/>
        </authorList>
    </citation>
    <scope>NUCLEOTIDE SEQUENCE [LARGE SCALE GENOMIC DNA]</scope>
    <source>
        <strain evidence="2">wild</strain>
    </source>
</reference>
<keyword evidence="2" id="KW-1185">Reference proteome</keyword>
<gene>
    <name evidence="1" type="ORF">MCOR_39062</name>
</gene>
<organism evidence="1 2">
    <name type="scientific">Mytilus coruscus</name>
    <name type="common">Sea mussel</name>
    <dbReference type="NCBI Taxonomy" id="42192"/>
    <lineage>
        <taxon>Eukaryota</taxon>
        <taxon>Metazoa</taxon>
        <taxon>Spiralia</taxon>
        <taxon>Lophotrochozoa</taxon>
        <taxon>Mollusca</taxon>
        <taxon>Bivalvia</taxon>
        <taxon>Autobranchia</taxon>
        <taxon>Pteriomorphia</taxon>
        <taxon>Mytilida</taxon>
        <taxon>Mytiloidea</taxon>
        <taxon>Mytilidae</taxon>
        <taxon>Mytilinae</taxon>
        <taxon>Mytilus</taxon>
    </lineage>
</organism>
<dbReference type="AlphaFoldDB" id="A0A6J8DCJ1"/>
<dbReference type="GO" id="GO:0003677">
    <property type="term" value="F:DNA binding"/>
    <property type="evidence" value="ECO:0007669"/>
    <property type="project" value="InterPro"/>
</dbReference>
<evidence type="ECO:0000313" key="2">
    <source>
        <dbReference type="Proteomes" id="UP000507470"/>
    </source>
</evidence>
<dbReference type="Gene3D" id="1.10.443.10">
    <property type="entry name" value="Intergrase catalytic core"/>
    <property type="match status" value="1"/>
</dbReference>
<name>A0A6J8DCJ1_MYTCO</name>
<dbReference type="GO" id="GO:0006310">
    <property type="term" value="P:DNA recombination"/>
    <property type="evidence" value="ECO:0007669"/>
    <property type="project" value="InterPro"/>
</dbReference>